<name>A0A4Q7JFD2_9PSEU</name>
<dbReference type="Proteomes" id="UP000292003">
    <property type="component" value="Unassembled WGS sequence"/>
</dbReference>
<keyword evidence="4" id="KW-1185">Reference proteome</keyword>
<proteinExistence type="predicted"/>
<gene>
    <name evidence="3" type="ORF">EWH70_02115</name>
</gene>
<reference evidence="3 4" key="1">
    <citation type="submission" date="2019-02" db="EMBL/GenBank/DDBJ databases">
        <title>Draft genome sequence of Amycolatopsis sp. 8-3EHSu isolated from roots of Suaeda maritima.</title>
        <authorList>
            <person name="Duangmal K."/>
            <person name="Chantavorakit T."/>
        </authorList>
    </citation>
    <scope>NUCLEOTIDE SEQUENCE [LARGE SCALE GENOMIC DNA]</scope>
    <source>
        <strain evidence="3 4">8-3EHSu</strain>
    </source>
</reference>
<dbReference type="InterPro" id="IPR036365">
    <property type="entry name" value="PGBD-like_sf"/>
</dbReference>
<dbReference type="OrthoDB" id="9815541at2"/>
<feature type="transmembrane region" description="Helical" evidence="1">
    <location>
        <begin position="99"/>
        <end position="120"/>
    </location>
</feature>
<dbReference type="Pfam" id="PF01471">
    <property type="entry name" value="PG_binding_1"/>
    <property type="match status" value="1"/>
</dbReference>
<comment type="caution">
    <text evidence="3">The sequence shown here is derived from an EMBL/GenBank/DDBJ whole genome shotgun (WGS) entry which is preliminary data.</text>
</comment>
<accession>A0A4Q7JFD2</accession>
<evidence type="ECO:0000313" key="3">
    <source>
        <dbReference type="EMBL" id="RZQ65892.1"/>
    </source>
</evidence>
<evidence type="ECO:0000256" key="1">
    <source>
        <dbReference type="SAM" id="Phobius"/>
    </source>
</evidence>
<feature type="domain" description="Peptidoglycan binding-like" evidence="2">
    <location>
        <begin position="154"/>
        <end position="209"/>
    </location>
</feature>
<evidence type="ECO:0000313" key="4">
    <source>
        <dbReference type="Proteomes" id="UP000292003"/>
    </source>
</evidence>
<dbReference type="SUPFAM" id="SSF47090">
    <property type="entry name" value="PGBD-like"/>
    <property type="match status" value="1"/>
</dbReference>
<dbReference type="EMBL" id="SFCC01000001">
    <property type="protein sequence ID" value="RZQ65892.1"/>
    <property type="molecule type" value="Genomic_DNA"/>
</dbReference>
<protein>
    <submittedName>
        <fullName evidence="3">Peptidoglycan-binding protein</fullName>
    </submittedName>
</protein>
<dbReference type="Gene3D" id="1.10.101.10">
    <property type="entry name" value="PGBD-like superfamily/PGBD"/>
    <property type="match status" value="1"/>
</dbReference>
<dbReference type="AlphaFoldDB" id="A0A4Q7JFD2"/>
<organism evidence="3 4">
    <name type="scientific">Amycolatopsis suaedae</name>
    <dbReference type="NCBI Taxonomy" id="2510978"/>
    <lineage>
        <taxon>Bacteria</taxon>
        <taxon>Bacillati</taxon>
        <taxon>Actinomycetota</taxon>
        <taxon>Actinomycetes</taxon>
        <taxon>Pseudonocardiales</taxon>
        <taxon>Pseudonocardiaceae</taxon>
        <taxon>Amycolatopsis</taxon>
    </lineage>
</organism>
<keyword evidence="1" id="KW-0472">Membrane</keyword>
<dbReference type="InterPro" id="IPR036366">
    <property type="entry name" value="PGBDSf"/>
</dbReference>
<keyword evidence="1" id="KW-1133">Transmembrane helix</keyword>
<keyword evidence="1" id="KW-0812">Transmembrane</keyword>
<sequence length="218" mass="23565">MTQPSGTRRIAWRMSTVLPSWHCVTGVAAIRNENHPCVHIRRPVGTTLPYGRQHHLSRQFNVSHRFPNVVKAECQRRTHHTDPASNNRMEKIMRLRGKTAVCAVAAAAAFTGLTVTAASATATAPATASPVLAPAAESPCPYSGSHPILRIGSSGAAVKHAQCLINLYGYGISVDGRFGSETNYAVKDVQGRCRITRDGAIGLNTWNCLHPDKLPNPR</sequence>
<evidence type="ECO:0000259" key="2">
    <source>
        <dbReference type="Pfam" id="PF01471"/>
    </source>
</evidence>
<dbReference type="InterPro" id="IPR002477">
    <property type="entry name" value="Peptidoglycan-bd-like"/>
</dbReference>